<evidence type="ECO:0000256" key="1">
    <source>
        <dbReference type="SAM" id="MobiDB-lite"/>
    </source>
</evidence>
<feature type="compositionally biased region" description="Low complexity" evidence="1">
    <location>
        <begin position="199"/>
        <end position="222"/>
    </location>
</feature>
<feature type="region of interest" description="Disordered" evidence="1">
    <location>
        <begin position="45"/>
        <end position="89"/>
    </location>
</feature>
<protein>
    <submittedName>
        <fullName evidence="2">Uncharacterized protein</fullName>
    </submittedName>
</protein>
<dbReference type="GeneID" id="37041123"/>
<dbReference type="RefSeq" id="XP_025380676.1">
    <property type="nucleotide sequence ID" value="XM_025519207.1"/>
</dbReference>
<feature type="compositionally biased region" description="Low complexity" evidence="1">
    <location>
        <begin position="65"/>
        <end position="86"/>
    </location>
</feature>
<feature type="region of interest" description="Disordered" evidence="1">
    <location>
        <begin position="198"/>
        <end position="236"/>
    </location>
</feature>
<accession>A0A316YXX3</accession>
<sequence>MHVLSLSDGGALRHWVTSIINARTYVLKQERAALFALDPPAPKTSVAEAKEAAHPLPRTSIEASQYPPSQQQPQQQNAKQQMQVPQRKATVTTSSVAAVHEPIASSAPQTLIPRNAFAGPFEKGSLLASEAMKQPQLPPPSSLPQNQQQLGSWDNAAPIDLRVHERTRQRLMAEQRRQELLEVERARRRAREPLIQGIAMPAQHQQPIQPQAQGQPQAQTHQYRSRTSQQQPYQRR</sequence>
<dbReference type="InParanoid" id="A0A316YXX3"/>
<evidence type="ECO:0000313" key="3">
    <source>
        <dbReference type="Proteomes" id="UP000245768"/>
    </source>
</evidence>
<dbReference type="EMBL" id="KZ819634">
    <property type="protein sequence ID" value="PWN93478.1"/>
    <property type="molecule type" value="Genomic_DNA"/>
</dbReference>
<organism evidence="2 3">
    <name type="scientific">Acaromyces ingoldii</name>
    <dbReference type="NCBI Taxonomy" id="215250"/>
    <lineage>
        <taxon>Eukaryota</taxon>
        <taxon>Fungi</taxon>
        <taxon>Dikarya</taxon>
        <taxon>Basidiomycota</taxon>
        <taxon>Ustilaginomycotina</taxon>
        <taxon>Exobasidiomycetes</taxon>
        <taxon>Exobasidiales</taxon>
        <taxon>Cryptobasidiaceae</taxon>
        <taxon>Acaromyces</taxon>
    </lineage>
</organism>
<dbReference type="OrthoDB" id="43122at2759"/>
<name>A0A316YXX3_9BASI</name>
<feature type="compositionally biased region" description="Polar residues" evidence="1">
    <location>
        <begin position="225"/>
        <end position="236"/>
    </location>
</feature>
<dbReference type="Proteomes" id="UP000245768">
    <property type="component" value="Unassembled WGS sequence"/>
</dbReference>
<dbReference type="AlphaFoldDB" id="A0A316YXX3"/>
<keyword evidence="3" id="KW-1185">Reference proteome</keyword>
<gene>
    <name evidence="2" type="ORF">FA10DRAFT_24034</name>
</gene>
<dbReference type="STRING" id="215250.A0A316YXX3"/>
<reference evidence="2 3" key="1">
    <citation type="journal article" date="2018" name="Mol. Biol. Evol.">
        <title>Broad Genomic Sampling Reveals a Smut Pathogenic Ancestry of the Fungal Clade Ustilaginomycotina.</title>
        <authorList>
            <person name="Kijpornyongpan T."/>
            <person name="Mondo S.J."/>
            <person name="Barry K."/>
            <person name="Sandor L."/>
            <person name="Lee J."/>
            <person name="Lipzen A."/>
            <person name="Pangilinan J."/>
            <person name="LaButti K."/>
            <person name="Hainaut M."/>
            <person name="Henrissat B."/>
            <person name="Grigoriev I.V."/>
            <person name="Spatafora J.W."/>
            <person name="Aime M.C."/>
        </authorList>
    </citation>
    <scope>NUCLEOTIDE SEQUENCE [LARGE SCALE GENOMIC DNA]</scope>
    <source>
        <strain evidence="2 3">MCA 4198</strain>
    </source>
</reference>
<proteinExistence type="predicted"/>
<evidence type="ECO:0000313" key="2">
    <source>
        <dbReference type="EMBL" id="PWN93478.1"/>
    </source>
</evidence>